<evidence type="ECO:0000259" key="3">
    <source>
        <dbReference type="Pfam" id="PF03435"/>
    </source>
</evidence>
<evidence type="ECO:0000313" key="4">
    <source>
        <dbReference type="EMBL" id="KAK5953774.1"/>
    </source>
</evidence>
<keyword evidence="2" id="KW-1133">Transmembrane helix</keyword>
<dbReference type="AlphaFoldDB" id="A0AAN8EEI0"/>
<evidence type="ECO:0000313" key="5">
    <source>
        <dbReference type="Proteomes" id="UP001316803"/>
    </source>
</evidence>
<sequence>MENESRKYDIVLLGPTGYTGRFVAEYIAQYFPPDVSWALAGRSHRKLHELAVDIQKFNADRKPPGIEILELLPERLQRLTRKAKVIINAIGPYSIHGSAVVEACAFSGTQYLDFSTETAWIRDVIQMYDATAKAHKAVIIPAIGNSSSPSDLTAFLLTKHFSQYYGRPPDNIQTSFNMRLNGMSGGSLASVVSVASRYGVWNLLFPNPGFLTPNPSSRHKQLFKRIFGYTFDAKLGHLTTSFAAAGNEAVVHRSKFLRPDLYSKNLSYQEYMPATGVFQAVIIHLVTIIGVLLLALPPFRSLVDRLRPKETGSGPKRELLQDEMIELNAIASGRTNYGSKELRAKYTFHGPMYGHSVLLAAEAAMVLLDRGVDTGLGGEQYGVLTPSCLGMAFVDRLRESGVALEISMGETMNRNGHPEEDVIRYKHSMVVMPRQ</sequence>
<name>A0AAN8EEI0_9EURO</name>
<dbReference type="EMBL" id="JAKLMC020000010">
    <property type="protein sequence ID" value="KAK5953774.1"/>
    <property type="molecule type" value="Genomic_DNA"/>
</dbReference>
<proteinExistence type="inferred from homology"/>
<dbReference type="InterPro" id="IPR005097">
    <property type="entry name" value="Sacchrp_dh_NADP-bd"/>
</dbReference>
<dbReference type="InterPro" id="IPR051276">
    <property type="entry name" value="Saccharopine_DH-like_oxidrdct"/>
</dbReference>
<keyword evidence="5" id="KW-1185">Reference proteome</keyword>
<dbReference type="PANTHER" id="PTHR12286">
    <property type="entry name" value="SACCHAROPINE DEHYDROGENASE-LIKE OXIDOREDUCTASE"/>
    <property type="match status" value="1"/>
</dbReference>
<evidence type="ECO:0000256" key="1">
    <source>
        <dbReference type="ARBA" id="ARBA00038048"/>
    </source>
</evidence>
<organism evidence="4 5">
    <name type="scientific">Knufia fluminis</name>
    <dbReference type="NCBI Taxonomy" id="191047"/>
    <lineage>
        <taxon>Eukaryota</taxon>
        <taxon>Fungi</taxon>
        <taxon>Dikarya</taxon>
        <taxon>Ascomycota</taxon>
        <taxon>Pezizomycotina</taxon>
        <taxon>Eurotiomycetes</taxon>
        <taxon>Chaetothyriomycetidae</taxon>
        <taxon>Chaetothyriales</taxon>
        <taxon>Trichomeriaceae</taxon>
        <taxon>Knufia</taxon>
    </lineage>
</organism>
<dbReference type="GO" id="GO:0005886">
    <property type="term" value="C:plasma membrane"/>
    <property type="evidence" value="ECO:0007669"/>
    <property type="project" value="TreeGrafter"/>
</dbReference>
<evidence type="ECO:0000256" key="2">
    <source>
        <dbReference type="SAM" id="Phobius"/>
    </source>
</evidence>
<feature type="transmembrane region" description="Helical" evidence="2">
    <location>
        <begin position="277"/>
        <end position="299"/>
    </location>
</feature>
<dbReference type="Proteomes" id="UP001316803">
    <property type="component" value="Unassembled WGS sequence"/>
</dbReference>
<accession>A0AAN8EEI0</accession>
<keyword evidence="2" id="KW-0472">Membrane</keyword>
<dbReference type="GO" id="GO:0009247">
    <property type="term" value="P:glycolipid biosynthetic process"/>
    <property type="evidence" value="ECO:0007669"/>
    <property type="project" value="TreeGrafter"/>
</dbReference>
<comment type="caution">
    <text evidence="4">The sequence shown here is derived from an EMBL/GenBank/DDBJ whole genome shotgun (WGS) entry which is preliminary data.</text>
</comment>
<reference evidence="4 5" key="1">
    <citation type="submission" date="2022-12" db="EMBL/GenBank/DDBJ databases">
        <title>Genomic features and morphological characterization of a novel Knufia sp. strain isolated from spacecraft assembly facility.</title>
        <authorList>
            <person name="Teixeira M."/>
            <person name="Chander A.M."/>
            <person name="Stajich J.E."/>
            <person name="Venkateswaran K."/>
        </authorList>
    </citation>
    <scope>NUCLEOTIDE SEQUENCE [LARGE SCALE GENOMIC DNA]</scope>
    <source>
        <strain evidence="4 5">FJI-L2-BK-P2</strain>
    </source>
</reference>
<dbReference type="PANTHER" id="PTHR12286:SF5">
    <property type="entry name" value="SACCHAROPINE DEHYDROGENASE-LIKE OXIDOREDUCTASE"/>
    <property type="match status" value="1"/>
</dbReference>
<dbReference type="GO" id="GO:0005811">
    <property type="term" value="C:lipid droplet"/>
    <property type="evidence" value="ECO:0007669"/>
    <property type="project" value="TreeGrafter"/>
</dbReference>
<dbReference type="Pfam" id="PF03435">
    <property type="entry name" value="Sacchrp_dh_NADP"/>
    <property type="match status" value="1"/>
</dbReference>
<protein>
    <recommendedName>
        <fullName evidence="3">Saccharopine dehydrogenase NADP binding domain-containing protein</fullName>
    </recommendedName>
</protein>
<dbReference type="GO" id="GO:0005739">
    <property type="term" value="C:mitochondrion"/>
    <property type="evidence" value="ECO:0007669"/>
    <property type="project" value="TreeGrafter"/>
</dbReference>
<comment type="similarity">
    <text evidence="1">Belongs to the saccharopine dehydrogenase family.</text>
</comment>
<gene>
    <name evidence="4" type="ORF">OHC33_005043</name>
</gene>
<feature type="domain" description="Saccharopine dehydrogenase NADP binding" evidence="3">
    <location>
        <begin position="10"/>
        <end position="137"/>
    </location>
</feature>
<dbReference type="Gene3D" id="3.40.50.720">
    <property type="entry name" value="NAD(P)-binding Rossmann-like Domain"/>
    <property type="match status" value="1"/>
</dbReference>
<keyword evidence="2" id="KW-0812">Transmembrane</keyword>